<dbReference type="KEGG" id="fcj:RN605_01835"/>
<proteinExistence type="predicted"/>
<sequence length="196" mass="23424">MTNLQKITILLIFLSFTSCKKNEDEYIFEENRFENIESLKIEKAIETESEIGSKERTYNNTFGIGTSYYPNKNNFILSYPKVYERKQDCFYLETDYFFTPNDSLIKVIFYEWKPKTDTLRSLKISEEKAFEMKLKNLKTLISEKIGKPEVVEIAKRKDTSYNYTDRYKWRKNDLSADLNYDVSGGFKRIRLIVYKK</sequence>
<dbReference type="EMBL" id="CP134890">
    <property type="protein sequence ID" value="WNM22109.1"/>
    <property type="molecule type" value="Genomic_DNA"/>
</dbReference>
<gene>
    <name evidence="2" type="ORF">RN605_01835</name>
    <name evidence="1" type="ORF">RN608_08535</name>
</gene>
<accession>A0AA96J182</accession>
<evidence type="ECO:0008006" key="4">
    <source>
        <dbReference type="Google" id="ProtNLM"/>
    </source>
</evidence>
<dbReference type="PROSITE" id="PS51257">
    <property type="entry name" value="PROKAR_LIPOPROTEIN"/>
    <property type="match status" value="1"/>
</dbReference>
<reference evidence="1 3" key="1">
    <citation type="submission" date="2023-09" db="EMBL/GenBank/DDBJ databases">
        <title>Flavobacterium sp. a novel bacteria isolate from Pepper rhizosphere.</title>
        <authorList>
            <person name="Peng Y."/>
            <person name="Lee J."/>
        </authorList>
    </citation>
    <scope>NUCLEOTIDE SEQUENCE</scope>
    <source>
        <strain evidence="1">PMR2A8</strain>
        <strain evidence="2 3">PMTSA4</strain>
    </source>
</reference>
<dbReference type="Proteomes" id="UP001304515">
    <property type="component" value="Chromosome"/>
</dbReference>
<organism evidence="1">
    <name type="scientific">Flavobacterium capsici</name>
    <dbReference type="NCBI Taxonomy" id="3075618"/>
    <lineage>
        <taxon>Bacteria</taxon>
        <taxon>Pseudomonadati</taxon>
        <taxon>Bacteroidota</taxon>
        <taxon>Flavobacteriia</taxon>
        <taxon>Flavobacteriales</taxon>
        <taxon>Flavobacteriaceae</taxon>
        <taxon>Flavobacterium</taxon>
    </lineage>
</organism>
<dbReference type="AlphaFoldDB" id="A0AA96J182"/>
<evidence type="ECO:0000313" key="2">
    <source>
        <dbReference type="EMBL" id="WNM22109.1"/>
    </source>
</evidence>
<protein>
    <recommendedName>
        <fullName evidence="4">Lipoprotein</fullName>
    </recommendedName>
</protein>
<name>A0AA96J182_9FLAO</name>
<evidence type="ECO:0000313" key="3">
    <source>
        <dbReference type="Proteomes" id="UP001304515"/>
    </source>
</evidence>
<evidence type="ECO:0000313" key="1">
    <source>
        <dbReference type="EMBL" id="WNM18057.1"/>
    </source>
</evidence>
<keyword evidence="3" id="KW-1185">Reference proteome</keyword>
<accession>A0AA96JAY8</accession>
<dbReference type="EMBL" id="CP134878">
    <property type="protein sequence ID" value="WNM18057.1"/>
    <property type="molecule type" value="Genomic_DNA"/>
</dbReference>
<dbReference type="RefSeq" id="WP_313321707.1">
    <property type="nucleotide sequence ID" value="NZ_CP134878.1"/>
</dbReference>